<keyword evidence="2" id="KW-1185">Reference proteome</keyword>
<organism evidence="1 2">
    <name type="scientific">Kluyvera intermedia</name>
    <name type="common">Enterobacter intermedius</name>
    <dbReference type="NCBI Taxonomy" id="61648"/>
    <lineage>
        <taxon>Bacteria</taxon>
        <taxon>Pseudomonadati</taxon>
        <taxon>Pseudomonadota</taxon>
        <taxon>Gammaproteobacteria</taxon>
        <taxon>Enterobacterales</taxon>
        <taxon>Enterobacteriaceae</taxon>
        <taxon>Kluyvera</taxon>
    </lineage>
</organism>
<protein>
    <submittedName>
        <fullName evidence="1">Uncharacterized protein</fullName>
    </submittedName>
</protein>
<reference evidence="1 2" key="1">
    <citation type="submission" date="2019-10" db="EMBL/GenBank/DDBJ databases">
        <title>Complete genome sequencing of drug resistant plasmids in Kluyvera intermedia.</title>
        <authorList>
            <person name="Ke C."/>
            <person name="Jian S."/>
        </authorList>
    </citation>
    <scope>NUCLEOTIDE SEQUENCE [LARGE SCALE GENOMIC DNA]</scope>
    <source>
        <strain evidence="1 2">N2-1</strain>
    </source>
</reference>
<proteinExistence type="predicted"/>
<gene>
    <name evidence="1" type="ORF">GHC21_10015</name>
</gene>
<dbReference type="EMBL" id="CP045845">
    <property type="protein sequence ID" value="QGH29970.1"/>
    <property type="molecule type" value="Genomic_DNA"/>
</dbReference>
<evidence type="ECO:0000313" key="1">
    <source>
        <dbReference type="EMBL" id="QGH29970.1"/>
    </source>
</evidence>
<dbReference type="RefSeq" id="WP_153742814.1">
    <property type="nucleotide sequence ID" value="NZ_CP045843.1"/>
</dbReference>
<sequence length="86" mass="9723">MKKNNNGVNDIKMIIIDSRYKIIRCWSTIVASKQGVTSQIKTRHAEMTGEIKSMCTDIFSIFMRFVADIRTNALNIASTKEGIIVI</sequence>
<evidence type="ECO:0000313" key="2">
    <source>
        <dbReference type="Proteomes" id="UP000344450"/>
    </source>
</evidence>
<dbReference type="GeneID" id="91972738"/>
<name>A0ABX6DME8_KLUIN</name>
<accession>A0ABX6DME8</accession>
<dbReference type="Proteomes" id="UP000344450">
    <property type="component" value="Chromosome"/>
</dbReference>